<organism evidence="1 2">
    <name type="scientific">Chryseosolibacter indicus</name>
    <dbReference type="NCBI Taxonomy" id="2782351"/>
    <lineage>
        <taxon>Bacteria</taxon>
        <taxon>Pseudomonadati</taxon>
        <taxon>Bacteroidota</taxon>
        <taxon>Cytophagia</taxon>
        <taxon>Cytophagales</taxon>
        <taxon>Chryseotaleaceae</taxon>
        <taxon>Chryseosolibacter</taxon>
    </lineage>
</organism>
<comment type="caution">
    <text evidence="1">The sequence shown here is derived from an EMBL/GenBank/DDBJ whole genome shotgun (WGS) entry which is preliminary data.</text>
</comment>
<proteinExistence type="predicted"/>
<gene>
    <name evidence="1" type="ORF">KK060_20585</name>
</gene>
<dbReference type="EMBL" id="JAHESD010000064">
    <property type="protein sequence ID" value="MBT1705700.1"/>
    <property type="molecule type" value="Genomic_DNA"/>
</dbReference>
<accession>A0ABS5VW94</accession>
<evidence type="ECO:0000313" key="1">
    <source>
        <dbReference type="EMBL" id="MBT1705700.1"/>
    </source>
</evidence>
<sequence length="68" mass="7521">MKYQLTSTKPNNNTEILLENITPAKTKHIRGYGLGVTFSGNYSAWKHNATIGSLKMLTYSEATVICQA</sequence>
<protein>
    <submittedName>
        <fullName evidence="1">Uncharacterized protein</fullName>
    </submittedName>
</protein>
<evidence type="ECO:0000313" key="2">
    <source>
        <dbReference type="Proteomes" id="UP000772618"/>
    </source>
</evidence>
<name>A0ABS5VW94_9BACT</name>
<reference evidence="1 2" key="1">
    <citation type="submission" date="2021-05" db="EMBL/GenBank/DDBJ databases">
        <title>A Polyphasic approach of four new species of the genus Ohtaekwangia: Ohtaekwangia histidinii sp. nov., Ohtaekwangia cretensis sp. nov., Ohtaekwangia indiensis sp. nov., Ohtaekwangia reichenbachii sp. nov. from diverse environment.</title>
        <authorList>
            <person name="Octaviana S."/>
        </authorList>
    </citation>
    <scope>NUCLEOTIDE SEQUENCE [LARGE SCALE GENOMIC DNA]</scope>
    <source>
        <strain evidence="1 2">PWU20</strain>
    </source>
</reference>
<dbReference type="RefSeq" id="WP_254155732.1">
    <property type="nucleotide sequence ID" value="NZ_JAHESD010000064.1"/>
</dbReference>
<keyword evidence="2" id="KW-1185">Reference proteome</keyword>
<dbReference type="Proteomes" id="UP000772618">
    <property type="component" value="Unassembled WGS sequence"/>
</dbReference>